<reference evidence="2 3" key="1">
    <citation type="submission" date="2024-03" db="EMBL/GenBank/DDBJ databases">
        <title>High-quality draft genome sequence of Oceanobacter sp. wDCs-4.</title>
        <authorList>
            <person name="Dong C."/>
        </authorList>
    </citation>
    <scope>NUCLEOTIDE SEQUENCE [LARGE SCALE GENOMIC DNA]</scope>
    <source>
        <strain evidence="3">wDCs-4</strain>
    </source>
</reference>
<name>A0ABW8NM46_9GAMM</name>
<dbReference type="Proteomes" id="UP001620597">
    <property type="component" value="Unassembled WGS sequence"/>
</dbReference>
<dbReference type="Pfam" id="PF05099">
    <property type="entry name" value="TerB"/>
    <property type="match status" value="1"/>
</dbReference>
<organism evidence="2 3">
    <name type="scientific">Oceanobacter antarcticus</name>
    <dbReference type="NCBI Taxonomy" id="3133425"/>
    <lineage>
        <taxon>Bacteria</taxon>
        <taxon>Pseudomonadati</taxon>
        <taxon>Pseudomonadota</taxon>
        <taxon>Gammaproteobacteria</taxon>
        <taxon>Oceanospirillales</taxon>
        <taxon>Oceanospirillaceae</taxon>
        <taxon>Oceanobacter</taxon>
    </lineage>
</organism>
<evidence type="ECO:0000313" key="3">
    <source>
        <dbReference type="Proteomes" id="UP001620597"/>
    </source>
</evidence>
<dbReference type="InterPro" id="IPR007791">
    <property type="entry name" value="DjlA_N"/>
</dbReference>
<keyword evidence="3" id="KW-1185">Reference proteome</keyword>
<dbReference type="Gene3D" id="1.10.3680.10">
    <property type="entry name" value="TerB-like"/>
    <property type="match status" value="1"/>
</dbReference>
<proteinExistence type="predicted"/>
<protein>
    <submittedName>
        <fullName evidence="2">TerB family tellurite resistance protein</fullName>
    </submittedName>
</protein>
<dbReference type="SUPFAM" id="SSF158682">
    <property type="entry name" value="TerB-like"/>
    <property type="match status" value="1"/>
</dbReference>
<comment type="caution">
    <text evidence="2">The sequence shown here is derived from an EMBL/GenBank/DDBJ whole genome shotgun (WGS) entry which is preliminary data.</text>
</comment>
<dbReference type="InterPro" id="IPR029024">
    <property type="entry name" value="TerB-like"/>
</dbReference>
<evidence type="ECO:0000313" key="2">
    <source>
        <dbReference type="EMBL" id="MFK4754054.1"/>
    </source>
</evidence>
<sequence length="152" mass="17514">MSKKAQMLKKLLKRFTEDNQPAADKHTLDLSAAALLVEVMRADHSIDADEQHELSQVLDELFQLTANEISELLQQAEHVSEQASDLFQFTDVVHKHFSTEQKFDLLTGLWRIAYASAGIDKYEEHIIRRIAELLYMPHSEFIRAKLIARPEL</sequence>
<dbReference type="EMBL" id="JBBKTX010000023">
    <property type="protein sequence ID" value="MFK4754054.1"/>
    <property type="molecule type" value="Genomic_DNA"/>
</dbReference>
<feature type="domain" description="Co-chaperone DjlA N-terminal" evidence="1">
    <location>
        <begin position="30"/>
        <end position="145"/>
    </location>
</feature>
<dbReference type="CDD" id="cd07313">
    <property type="entry name" value="terB_like_2"/>
    <property type="match status" value="1"/>
</dbReference>
<evidence type="ECO:0000259" key="1">
    <source>
        <dbReference type="Pfam" id="PF05099"/>
    </source>
</evidence>
<dbReference type="RefSeq" id="WP_416207014.1">
    <property type="nucleotide sequence ID" value="NZ_JBBKTX010000023.1"/>
</dbReference>
<gene>
    <name evidence="2" type="ORF">WG929_16705</name>
</gene>
<accession>A0ABW8NM46</accession>